<evidence type="ECO:0000313" key="1">
    <source>
        <dbReference type="EMBL" id="MEH2556566.1"/>
    </source>
</evidence>
<dbReference type="RefSeq" id="WP_334481971.1">
    <property type="nucleotide sequence ID" value="NZ_JAZHRV010000001.1"/>
</dbReference>
<sequence length="62" mass="7144">MVLNAYTDPMTEEQRKALKRLCDQADIPDKSGELLTRPGAQHMIEELRWKAAEQHQGLTHRS</sequence>
<evidence type="ECO:0000313" key="2">
    <source>
        <dbReference type="Proteomes" id="UP001364224"/>
    </source>
</evidence>
<reference evidence="1 2" key="1">
    <citation type="submission" date="2024-02" db="EMBL/GenBank/DDBJ databases">
        <title>Adaptive strategies in a cosmopolitan and abundant soil bacterium.</title>
        <authorList>
            <person name="Carini P."/>
        </authorList>
    </citation>
    <scope>NUCLEOTIDE SEQUENCE [LARGE SCALE GENOMIC DNA]</scope>
    <source>
        <strain evidence="1 2">AZCC 1608</strain>
    </source>
</reference>
<accession>A0ABU8BEM0</accession>
<name>A0ABU8BEM0_9BRAD</name>
<comment type="caution">
    <text evidence="1">The sequence shown here is derived from an EMBL/GenBank/DDBJ whole genome shotgun (WGS) entry which is preliminary data.</text>
</comment>
<keyword evidence="2" id="KW-1185">Reference proteome</keyword>
<dbReference type="Proteomes" id="UP001364224">
    <property type="component" value="Unassembled WGS sequence"/>
</dbReference>
<gene>
    <name evidence="1" type="ORF">V1286_004095</name>
</gene>
<proteinExistence type="predicted"/>
<organism evidence="1 2">
    <name type="scientific">Bradyrhizobium algeriense</name>
    <dbReference type="NCBI Taxonomy" id="634784"/>
    <lineage>
        <taxon>Bacteria</taxon>
        <taxon>Pseudomonadati</taxon>
        <taxon>Pseudomonadota</taxon>
        <taxon>Alphaproteobacteria</taxon>
        <taxon>Hyphomicrobiales</taxon>
        <taxon>Nitrobacteraceae</taxon>
        <taxon>Bradyrhizobium</taxon>
    </lineage>
</organism>
<dbReference type="EMBL" id="JAZHRV010000001">
    <property type="protein sequence ID" value="MEH2556566.1"/>
    <property type="molecule type" value="Genomic_DNA"/>
</dbReference>
<protein>
    <submittedName>
        <fullName evidence="1">Uncharacterized protein</fullName>
    </submittedName>
</protein>